<reference evidence="1 2" key="1">
    <citation type="submission" date="2018-09" db="EMBL/GenBank/DDBJ databases">
        <title>Phylogeny of the Shewanellaceae, and recommendation for two new genera, Pseudoshewanella and Parashewanella.</title>
        <authorList>
            <person name="Wang G."/>
        </authorList>
    </citation>
    <scope>NUCLEOTIDE SEQUENCE [LARGE SCALE GENOMIC DNA]</scope>
    <source>
        <strain evidence="1 2">C51</strain>
    </source>
</reference>
<dbReference type="RefSeq" id="WP_121839420.1">
    <property type="nucleotide sequence ID" value="NZ_ML014788.1"/>
</dbReference>
<sequence length="195" mass="23129">MIESINRRIYRTGKMYVEINQHNVIKRFLPQRDSLKRFKLEIYALKQLVDFKRVPKLINVNKNEMSFEMSRLPGIKPTCLSQSHIKQLKGIVNQLLSHGIARHALPLRDLLVDEKGKLYMVDFERITICRFKFSPVWLIAKAVTHSHVLRLIGQFQPQMLTRFQKIELISLLGLRQIFQIIKKPINILKEKLFRR</sequence>
<comment type="caution">
    <text evidence="1">The sequence shown here is derived from an EMBL/GenBank/DDBJ whole genome shotgun (WGS) entry which is preliminary data.</text>
</comment>
<evidence type="ECO:0008006" key="3">
    <source>
        <dbReference type="Google" id="ProtNLM"/>
    </source>
</evidence>
<protein>
    <recommendedName>
        <fullName evidence="3">Serine/threonine protein kinase</fullName>
    </recommendedName>
</protein>
<dbReference type="EMBL" id="QZEI01000039">
    <property type="protein sequence ID" value="RLV59251.1"/>
    <property type="molecule type" value="Genomic_DNA"/>
</dbReference>
<dbReference type="Proteomes" id="UP000281474">
    <property type="component" value="Unassembled WGS sequence"/>
</dbReference>
<evidence type="ECO:0000313" key="1">
    <source>
        <dbReference type="EMBL" id="RLV59251.1"/>
    </source>
</evidence>
<dbReference type="SUPFAM" id="SSF56112">
    <property type="entry name" value="Protein kinase-like (PK-like)"/>
    <property type="match status" value="1"/>
</dbReference>
<gene>
    <name evidence="1" type="ORF">D5018_12940</name>
</gene>
<evidence type="ECO:0000313" key="2">
    <source>
        <dbReference type="Proteomes" id="UP000281474"/>
    </source>
</evidence>
<accession>A0A3L8PV23</accession>
<proteinExistence type="predicted"/>
<dbReference type="InterPro" id="IPR011009">
    <property type="entry name" value="Kinase-like_dom_sf"/>
</dbReference>
<organism evidence="1 2">
    <name type="scientific">Parashewanella curva</name>
    <dbReference type="NCBI Taxonomy" id="2338552"/>
    <lineage>
        <taxon>Bacteria</taxon>
        <taxon>Pseudomonadati</taxon>
        <taxon>Pseudomonadota</taxon>
        <taxon>Gammaproteobacteria</taxon>
        <taxon>Alteromonadales</taxon>
        <taxon>Shewanellaceae</taxon>
        <taxon>Parashewanella</taxon>
    </lineage>
</organism>
<dbReference type="AlphaFoldDB" id="A0A3L8PV23"/>
<dbReference type="OrthoDB" id="8686773at2"/>
<name>A0A3L8PV23_9GAMM</name>
<keyword evidence="2" id="KW-1185">Reference proteome</keyword>